<dbReference type="Gene3D" id="3.40.47.10">
    <property type="match status" value="2"/>
</dbReference>
<dbReference type="PIRSF" id="PIRSF000451">
    <property type="entry name" value="PKS_III"/>
    <property type="match status" value="1"/>
</dbReference>
<comment type="similarity">
    <text evidence="1">Belongs to the thiolase-like superfamily. Chalcone/stilbene synthases family.</text>
</comment>
<name>A0ABV6TRJ3_9ACTN</name>
<dbReference type="Pfam" id="PF02797">
    <property type="entry name" value="Chal_sti_synt_C"/>
    <property type="match status" value="1"/>
</dbReference>
<keyword evidence="2" id="KW-0808">Transferase</keyword>
<dbReference type="SUPFAM" id="SSF53901">
    <property type="entry name" value="Thiolase-like"/>
    <property type="match status" value="2"/>
</dbReference>
<dbReference type="Proteomes" id="UP001589887">
    <property type="component" value="Unassembled WGS sequence"/>
</dbReference>
<dbReference type="InterPro" id="IPR001099">
    <property type="entry name" value="Chalcone/stilbene_synt_N"/>
</dbReference>
<dbReference type="InterPro" id="IPR016039">
    <property type="entry name" value="Thiolase-like"/>
</dbReference>
<reference evidence="5 6" key="1">
    <citation type="submission" date="2024-09" db="EMBL/GenBank/DDBJ databases">
        <authorList>
            <person name="Sun Q."/>
            <person name="Mori K."/>
        </authorList>
    </citation>
    <scope>NUCLEOTIDE SEQUENCE [LARGE SCALE GENOMIC DNA]</scope>
    <source>
        <strain evidence="5 6">JCM 4557</strain>
    </source>
</reference>
<evidence type="ECO:0000256" key="1">
    <source>
        <dbReference type="ARBA" id="ARBA00005531"/>
    </source>
</evidence>
<feature type="domain" description="Chalcone/stilbene synthase C-terminal" evidence="4">
    <location>
        <begin position="220"/>
        <end position="346"/>
    </location>
</feature>
<keyword evidence="6" id="KW-1185">Reference proteome</keyword>
<feature type="domain" description="Chalcone/stilbene synthase N-terminal" evidence="3">
    <location>
        <begin position="11"/>
        <end position="204"/>
    </location>
</feature>
<dbReference type="RefSeq" id="WP_394322074.1">
    <property type="nucleotide sequence ID" value="NZ_JBHMQV010000009.1"/>
</dbReference>
<evidence type="ECO:0000259" key="3">
    <source>
        <dbReference type="Pfam" id="PF00195"/>
    </source>
</evidence>
<protein>
    <submittedName>
        <fullName evidence="5">PhlD</fullName>
    </submittedName>
</protein>
<dbReference type="PANTHER" id="PTHR11877">
    <property type="entry name" value="HYDROXYMETHYLGLUTARYL-COA SYNTHASE"/>
    <property type="match status" value="1"/>
</dbReference>
<sequence length="365" mass="38490">MPAHIALPAIALPDHVIATDEICADIRRANPDRPRLEAHLRIARATTVRTRRFTRPLDAPTVAGNATVEERNRAAYEDALGLAVRSGRQALAHAGLAPDDIDCVITSHTTSWAVPTLDVALVRELGLRPDVRRVPMSSVGCAGGAQGLVRAHQDIAAHPGSHVLVVVAECLSTATYNHTDTSRESMIYKVLFGDGSGAVVVSDRPAWSGPSFVIEDTFEYVLPDSIDRYRGRLSGAGLHFDSTAAATAALNDSLPAVRKWLDGSGRALQFAVVHPGGPRVLEDAAAGFGLDGDRDRGDLRHAWASLADNGNLGGSAVLDVLARTFAQAPGDRESGLIIGFGPGFVLAASRGRWSAGTEVPRTGSS</sequence>
<organism evidence="5 6">
    <name type="scientific">Streptomyces noboritoensis</name>
    <dbReference type="NCBI Taxonomy" id="67337"/>
    <lineage>
        <taxon>Bacteria</taxon>
        <taxon>Bacillati</taxon>
        <taxon>Actinomycetota</taxon>
        <taxon>Actinomycetes</taxon>
        <taxon>Kitasatosporales</taxon>
        <taxon>Streptomycetaceae</taxon>
        <taxon>Streptomyces</taxon>
    </lineage>
</organism>
<evidence type="ECO:0000256" key="2">
    <source>
        <dbReference type="ARBA" id="ARBA00022679"/>
    </source>
</evidence>
<evidence type="ECO:0000259" key="4">
    <source>
        <dbReference type="Pfam" id="PF02797"/>
    </source>
</evidence>
<dbReference type="PANTHER" id="PTHR11877:SF46">
    <property type="entry name" value="TYPE III POLYKETIDE SYNTHASE A"/>
    <property type="match status" value="1"/>
</dbReference>
<dbReference type="InterPro" id="IPR012328">
    <property type="entry name" value="Chalcone/stilbene_synt_C"/>
</dbReference>
<dbReference type="EMBL" id="JBHMQV010000009">
    <property type="protein sequence ID" value="MFC0847100.1"/>
    <property type="molecule type" value="Genomic_DNA"/>
</dbReference>
<comment type="caution">
    <text evidence="5">The sequence shown here is derived from an EMBL/GenBank/DDBJ whole genome shotgun (WGS) entry which is preliminary data.</text>
</comment>
<evidence type="ECO:0000313" key="5">
    <source>
        <dbReference type="EMBL" id="MFC0847100.1"/>
    </source>
</evidence>
<evidence type="ECO:0000313" key="6">
    <source>
        <dbReference type="Proteomes" id="UP001589887"/>
    </source>
</evidence>
<dbReference type="InterPro" id="IPR011141">
    <property type="entry name" value="Polyketide_synthase_type-III"/>
</dbReference>
<accession>A0ABV6TRJ3</accession>
<gene>
    <name evidence="5" type="ORF">ACFH04_25785</name>
</gene>
<proteinExistence type="inferred from homology"/>
<dbReference type="Pfam" id="PF00195">
    <property type="entry name" value="Chal_sti_synt_N"/>
    <property type="match status" value="1"/>
</dbReference>